<feature type="transmembrane region" description="Helical" evidence="3">
    <location>
        <begin position="40"/>
        <end position="57"/>
    </location>
</feature>
<dbReference type="AlphaFoldDB" id="A0A516KJZ8"/>
<feature type="transmembrane region" description="Helical" evidence="3">
    <location>
        <begin position="12"/>
        <end position="28"/>
    </location>
</feature>
<feature type="transmembrane region" description="Helical" evidence="3">
    <location>
        <begin position="154"/>
        <end position="171"/>
    </location>
</feature>
<dbReference type="OrthoDB" id="6623990at2"/>
<sequence length="346" mass="40246">MQRNAYLDNAKVLLITLVVFGHVIQPFTSDSTTVHVLYQWIYTFHMPLFIMLSGYFASGSSKPGYVKKLGKKLIVPYLLFQMIYSLYYYSIGRDNWVEPLFYPHWALWFLISLFSWHILLIAYKRLDARVAIPLAVAVGIGIGYIDFFGHYFSISRTFVFFPFFLIGYYMSEKHLHLLRKKQAKIAAAMLFIVVATIIYVTPDFSTDWLLGSKSYSTLDAENIGGVARIGVYGVAAFMSFSVLAWIPSKRYVFTKFGVTTIYVYLLHGFFIQFFREANWFAVNHVMDILGLFVISIAIVWLLSSKWVTAMFQPVVEGKATNLRDMWAERWKKRAEQNHRRELFEQK</sequence>
<dbReference type="Pfam" id="PF01757">
    <property type="entry name" value="Acyl_transf_3"/>
    <property type="match status" value="1"/>
</dbReference>
<evidence type="ECO:0000256" key="2">
    <source>
        <dbReference type="ARBA" id="ARBA00007400"/>
    </source>
</evidence>
<feature type="transmembrane region" description="Helical" evidence="3">
    <location>
        <begin position="253"/>
        <end position="274"/>
    </location>
</feature>
<feature type="transmembrane region" description="Helical" evidence="3">
    <location>
        <begin position="69"/>
        <end position="89"/>
    </location>
</feature>
<dbReference type="RefSeq" id="WP_143896517.1">
    <property type="nucleotide sequence ID" value="NZ_CP041666.1"/>
</dbReference>
<feature type="transmembrane region" description="Helical" evidence="3">
    <location>
        <begin position="222"/>
        <end position="246"/>
    </location>
</feature>
<protein>
    <submittedName>
        <fullName evidence="5">Acyltransferase family protein</fullName>
    </submittedName>
</protein>
<keyword evidence="5" id="KW-0808">Transferase</keyword>
<evidence type="ECO:0000256" key="3">
    <source>
        <dbReference type="SAM" id="Phobius"/>
    </source>
</evidence>
<reference evidence="5 6" key="1">
    <citation type="submission" date="2019-07" db="EMBL/GenBank/DDBJ databases">
        <authorList>
            <person name="Li J."/>
        </authorList>
    </citation>
    <scope>NUCLEOTIDE SEQUENCE [LARGE SCALE GENOMIC DNA]</scope>
    <source>
        <strain evidence="5 6">TKL69</strain>
    </source>
</reference>
<dbReference type="PANTHER" id="PTHR37312:SF1">
    <property type="entry name" value="MEMBRANE-BOUND ACYLTRANSFERASE YKRP-RELATED"/>
    <property type="match status" value="1"/>
</dbReference>
<evidence type="ECO:0000259" key="4">
    <source>
        <dbReference type="Pfam" id="PF01757"/>
    </source>
</evidence>
<dbReference type="GO" id="GO:0016747">
    <property type="term" value="F:acyltransferase activity, transferring groups other than amino-acyl groups"/>
    <property type="evidence" value="ECO:0007669"/>
    <property type="project" value="InterPro"/>
</dbReference>
<feature type="transmembrane region" description="Helical" evidence="3">
    <location>
        <begin position="130"/>
        <end position="148"/>
    </location>
</feature>
<keyword evidence="6" id="KW-1185">Reference proteome</keyword>
<accession>A0A516KJZ8</accession>
<keyword evidence="5" id="KW-0012">Acyltransferase</keyword>
<dbReference type="InterPro" id="IPR052734">
    <property type="entry name" value="Nod_factor_acetyltransferase"/>
</dbReference>
<dbReference type="PANTHER" id="PTHR37312">
    <property type="entry name" value="MEMBRANE-BOUND ACYLTRANSFERASE YKRP-RELATED"/>
    <property type="match status" value="1"/>
</dbReference>
<dbReference type="KEGG" id="aqt:FN924_16930"/>
<comment type="subcellular location">
    <subcellularLocation>
        <location evidence="1">Membrane</location>
    </subcellularLocation>
</comment>
<gene>
    <name evidence="5" type="ORF">FN924_16930</name>
</gene>
<keyword evidence="3" id="KW-1133">Transmembrane helix</keyword>
<feature type="transmembrane region" description="Helical" evidence="3">
    <location>
        <begin position="101"/>
        <end position="123"/>
    </location>
</feature>
<name>A0A516KJZ8_9BACI</name>
<feature type="transmembrane region" description="Helical" evidence="3">
    <location>
        <begin position="280"/>
        <end position="302"/>
    </location>
</feature>
<evidence type="ECO:0000256" key="1">
    <source>
        <dbReference type="ARBA" id="ARBA00004370"/>
    </source>
</evidence>
<evidence type="ECO:0000313" key="6">
    <source>
        <dbReference type="Proteomes" id="UP000315215"/>
    </source>
</evidence>
<dbReference type="Proteomes" id="UP000315215">
    <property type="component" value="Chromosome"/>
</dbReference>
<feature type="transmembrane region" description="Helical" evidence="3">
    <location>
        <begin position="183"/>
        <end position="202"/>
    </location>
</feature>
<feature type="domain" description="Acyltransferase 3" evidence="4">
    <location>
        <begin position="4"/>
        <end position="303"/>
    </location>
</feature>
<organism evidence="5 6">
    <name type="scientific">Radiobacillus deserti</name>
    <dbReference type="NCBI Taxonomy" id="2594883"/>
    <lineage>
        <taxon>Bacteria</taxon>
        <taxon>Bacillati</taxon>
        <taxon>Bacillota</taxon>
        <taxon>Bacilli</taxon>
        <taxon>Bacillales</taxon>
        <taxon>Bacillaceae</taxon>
        <taxon>Radiobacillus</taxon>
    </lineage>
</organism>
<comment type="similarity">
    <text evidence="2">Belongs to the acyltransferase 3 family.</text>
</comment>
<proteinExistence type="inferred from homology"/>
<dbReference type="EMBL" id="CP041666">
    <property type="protein sequence ID" value="QDP41711.1"/>
    <property type="molecule type" value="Genomic_DNA"/>
</dbReference>
<evidence type="ECO:0000313" key="5">
    <source>
        <dbReference type="EMBL" id="QDP41711.1"/>
    </source>
</evidence>
<keyword evidence="3" id="KW-0472">Membrane</keyword>
<keyword evidence="3" id="KW-0812">Transmembrane</keyword>
<dbReference type="InterPro" id="IPR002656">
    <property type="entry name" value="Acyl_transf_3_dom"/>
</dbReference>